<evidence type="ECO:0000313" key="6">
    <source>
        <dbReference type="EMBL" id="SCL36184.1"/>
    </source>
</evidence>
<accession>A0A1C6T2Y0</accession>
<gene>
    <name evidence="6" type="ORF">GA0070624_5482</name>
</gene>
<dbReference type="InterPro" id="IPR032874">
    <property type="entry name" value="DDE_dom"/>
</dbReference>
<dbReference type="PANTHER" id="PTHR35528">
    <property type="entry name" value="BLL1675 PROTEIN"/>
    <property type="match status" value="1"/>
</dbReference>
<dbReference type="InterPro" id="IPR047930">
    <property type="entry name" value="Transpos_IS6"/>
</dbReference>
<dbReference type="InterPro" id="IPR012337">
    <property type="entry name" value="RNaseH-like_sf"/>
</dbReference>
<keyword evidence="7" id="KW-1185">Reference proteome</keyword>
<protein>
    <submittedName>
        <fullName evidence="6">Transposase (Or an inactivated derivative)</fullName>
    </submittedName>
</protein>
<comment type="function">
    <text evidence="1">Involved in the transposition of the insertion sequence.</text>
</comment>
<sequence>MKPSTRPRPCLPPKSAFGGFRFPAEVIVVAVRWYLRYNLSYRDVEELLVERGVEVDHVTVYRWVQRFTTLLADAARFCRHSPGDRWFVDETYVKVNGVWRYVYRAVDQYGQVIDVLVSARRDADAARRFFRRALAALKVTPSEVVTDAAAVYPGVLDELIPSAWHHVERYANNPIEADHSRLKQRLRPMRGLRTDTTAQVIIAGHAFMQNLRRGHYELGIDAPPATRVAAAFTELAQAI</sequence>
<dbReference type="EMBL" id="FMHV01000002">
    <property type="protein sequence ID" value="SCL36184.1"/>
    <property type="molecule type" value="Genomic_DNA"/>
</dbReference>
<evidence type="ECO:0000256" key="4">
    <source>
        <dbReference type="ARBA" id="ARBA00023172"/>
    </source>
</evidence>
<dbReference type="Proteomes" id="UP000199413">
    <property type="component" value="Unassembled WGS sequence"/>
</dbReference>
<keyword evidence="4" id="KW-0233">DNA recombination</keyword>
<reference evidence="7" key="1">
    <citation type="submission" date="2016-06" db="EMBL/GenBank/DDBJ databases">
        <authorList>
            <person name="Varghese N."/>
            <person name="Submissions Spin"/>
        </authorList>
    </citation>
    <scope>NUCLEOTIDE SEQUENCE [LARGE SCALE GENOMIC DNA]</scope>
    <source>
        <strain evidence="7">DSM 45431</strain>
    </source>
</reference>
<organism evidence="6 7">
    <name type="scientific">Micromonospora rhizosphaerae</name>
    <dbReference type="NCBI Taxonomy" id="568872"/>
    <lineage>
        <taxon>Bacteria</taxon>
        <taxon>Bacillati</taxon>
        <taxon>Actinomycetota</taxon>
        <taxon>Actinomycetes</taxon>
        <taxon>Micromonosporales</taxon>
        <taxon>Micromonosporaceae</taxon>
        <taxon>Micromonospora</taxon>
    </lineage>
</organism>
<evidence type="ECO:0000256" key="3">
    <source>
        <dbReference type="ARBA" id="ARBA00023125"/>
    </source>
</evidence>
<feature type="domain" description="DDE" evidence="5">
    <location>
        <begin position="84"/>
        <end position="215"/>
    </location>
</feature>
<dbReference type="Pfam" id="PF13610">
    <property type="entry name" value="DDE_Tnp_IS240"/>
    <property type="match status" value="1"/>
</dbReference>
<dbReference type="GO" id="GO:0006310">
    <property type="term" value="P:DNA recombination"/>
    <property type="evidence" value="ECO:0007669"/>
    <property type="project" value="UniProtKB-KW"/>
</dbReference>
<name>A0A1C6T2Y0_9ACTN</name>
<dbReference type="GO" id="GO:0003677">
    <property type="term" value="F:DNA binding"/>
    <property type="evidence" value="ECO:0007669"/>
    <property type="project" value="UniProtKB-KW"/>
</dbReference>
<evidence type="ECO:0000313" key="7">
    <source>
        <dbReference type="Proteomes" id="UP000199413"/>
    </source>
</evidence>
<dbReference type="STRING" id="568872.GA0070624_5482"/>
<dbReference type="InterPro" id="IPR052183">
    <property type="entry name" value="IS_Transposase"/>
</dbReference>
<dbReference type="InterPro" id="IPR036397">
    <property type="entry name" value="RNaseH_sf"/>
</dbReference>
<keyword evidence="3" id="KW-0238">DNA-binding</keyword>
<keyword evidence="2" id="KW-0815">Transposition</keyword>
<dbReference type="GO" id="GO:0032196">
    <property type="term" value="P:transposition"/>
    <property type="evidence" value="ECO:0007669"/>
    <property type="project" value="UniProtKB-KW"/>
</dbReference>
<evidence type="ECO:0000259" key="5">
    <source>
        <dbReference type="Pfam" id="PF13610"/>
    </source>
</evidence>
<dbReference type="Gene3D" id="3.30.420.10">
    <property type="entry name" value="Ribonuclease H-like superfamily/Ribonuclease H"/>
    <property type="match status" value="1"/>
</dbReference>
<dbReference type="AlphaFoldDB" id="A0A1C6T2Y0"/>
<dbReference type="PANTHER" id="PTHR35528:SF3">
    <property type="entry name" value="BLL1675 PROTEIN"/>
    <property type="match status" value="1"/>
</dbReference>
<dbReference type="SUPFAM" id="SSF53098">
    <property type="entry name" value="Ribonuclease H-like"/>
    <property type="match status" value="1"/>
</dbReference>
<evidence type="ECO:0000256" key="2">
    <source>
        <dbReference type="ARBA" id="ARBA00022578"/>
    </source>
</evidence>
<evidence type="ECO:0000256" key="1">
    <source>
        <dbReference type="ARBA" id="ARBA00002286"/>
    </source>
</evidence>
<dbReference type="NCBIfam" id="NF033587">
    <property type="entry name" value="transpos_IS6"/>
    <property type="match status" value="1"/>
</dbReference>
<proteinExistence type="predicted"/>